<keyword evidence="5" id="KW-1185">Reference proteome</keyword>
<feature type="region of interest" description="Disordered" evidence="1">
    <location>
        <begin position="364"/>
        <end position="420"/>
    </location>
</feature>
<feature type="compositionally biased region" description="Pro residues" evidence="1">
    <location>
        <begin position="387"/>
        <end position="409"/>
    </location>
</feature>
<dbReference type="InterPro" id="IPR011600">
    <property type="entry name" value="Pept_C14_caspase"/>
</dbReference>
<keyword evidence="2" id="KW-0732">Signal</keyword>
<dbReference type="Pfam" id="PF14326">
    <property type="entry name" value="DUF4384"/>
    <property type="match status" value="1"/>
</dbReference>
<dbReference type="Gene3D" id="3.40.50.1460">
    <property type="match status" value="1"/>
</dbReference>
<feature type="region of interest" description="Disordered" evidence="1">
    <location>
        <begin position="28"/>
        <end position="52"/>
    </location>
</feature>
<evidence type="ECO:0000256" key="2">
    <source>
        <dbReference type="SAM" id="SignalP"/>
    </source>
</evidence>
<feature type="compositionally biased region" description="Low complexity" evidence="1">
    <location>
        <begin position="368"/>
        <end position="386"/>
    </location>
</feature>
<dbReference type="RefSeq" id="WP_273952077.1">
    <property type="nucleotide sequence ID" value="NZ_JAQSIP010000006.1"/>
</dbReference>
<name>A0ABT5N1R6_9BURK</name>
<dbReference type="PROSITE" id="PS00018">
    <property type="entry name" value="EF_HAND_1"/>
    <property type="match status" value="1"/>
</dbReference>
<sequence>MTRWTVPRLPALCLGGVLAAMAWSGQAAPGPEPAPAALRPPSANGSNSLPPAKGSRHALIISISRYADPKTSPLPGARVDKESATQIAQAMQVPLSNIRYLQDEQATGDAIRQALAELSARVQDGDRVFIHYSGHGTRFPDPESGGCAEALSTYDGGVWKGMVLHREMAQLLQPVARKTDKLFVMYDACHSGGLVNKVPLPRDRSVSPGASEPPLQARFTPTSEACAKPSNVKARSLVDEATAKGVFPQDIVFLSAARPDELSLEDPGKGGLATQFLRDCLLRDAVDLDGSGAISVEELQQCAQKKINQRLKNDSLFTPHHLMLSGNRQFVPAWFSQALPGSQSTSAPATGVLQAVAQTPGAAPVANATQTTAPTSTTPSVPVAAPVVPPSKPPAAPTALPAPPPPAPPAQTTVAPPVAPPMPAPVATPVLVSPLPQPVPQPQPLAPPVAEAPPQPPVAPPQLTGAQALRQLFEQRDGKRRVQVQLGKNPMRIGQDRFDLSVQSDRAGYVYVASAGSDNQSLVLLFPNELDGHNRIESGQQLLLPRPSWPIKAAGPAGRNSLLVLVSDSPRDISRLGKAPGSPFARNLNDVQGRAQWGLLMGQSASSGQAACHHATARPNPTLCSDAYGAAWLSVDEVP</sequence>
<dbReference type="InterPro" id="IPR050452">
    <property type="entry name" value="Metacaspase"/>
</dbReference>
<dbReference type="InterPro" id="IPR025493">
    <property type="entry name" value="DUF4384"/>
</dbReference>
<dbReference type="EMBL" id="JAQSIP010000006">
    <property type="protein sequence ID" value="MDD0839606.1"/>
    <property type="molecule type" value="Genomic_DNA"/>
</dbReference>
<evidence type="ECO:0000313" key="4">
    <source>
        <dbReference type="EMBL" id="MDD0839606.1"/>
    </source>
</evidence>
<comment type="caution">
    <text evidence="4">The sequence shown here is derived from an EMBL/GenBank/DDBJ whole genome shotgun (WGS) entry which is preliminary data.</text>
</comment>
<feature type="region of interest" description="Disordered" evidence="1">
    <location>
        <begin position="204"/>
        <end position="224"/>
    </location>
</feature>
<feature type="chain" id="PRO_5045570487" evidence="2">
    <location>
        <begin position="28"/>
        <end position="639"/>
    </location>
</feature>
<organism evidence="4 5">
    <name type="scientific">Curvibacter cyanobacteriorum</name>
    <dbReference type="NCBI Taxonomy" id="3026422"/>
    <lineage>
        <taxon>Bacteria</taxon>
        <taxon>Pseudomonadati</taxon>
        <taxon>Pseudomonadota</taxon>
        <taxon>Betaproteobacteria</taxon>
        <taxon>Burkholderiales</taxon>
        <taxon>Comamonadaceae</taxon>
        <taxon>Curvibacter</taxon>
    </lineage>
</organism>
<dbReference type="PANTHER" id="PTHR48104:SF30">
    <property type="entry name" value="METACASPASE-1"/>
    <property type="match status" value="1"/>
</dbReference>
<dbReference type="InterPro" id="IPR018247">
    <property type="entry name" value="EF_Hand_1_Ca_BS"/>
</dbReference>
<dbReference type="Proteomes" id="UP001528673">
    <property type="component" value="Unassembled WGS sequence"/>
</dbReference>
<evidence type="ECO:0000256" key="1">
    <source>
        <dbReference type="SAM" id="MobiDB-lite"/>
    </source>
</evidence>
<feature type="signal peptide" evidence="2">
    <location>
        <begin position="1"/>
        <end position="27"/>
    </location>
</feature>
<dbReference type="InterPro" id="IPR002048">
    <property type="entry name" value="EF_hand_dom"/>
</dbReference>
<feature type="region of interest" description="Disordered" evidence="1">
    <location>
        <begin position="435"/>
        <end position="456"/>
    </location>
</feature>
<dbReference type="PANTHER" id="PTHR48104">
    <property type="entry name" value="METACASPASE-4"/>
    <property type="match status" value="1"/>
</dbReference>
<proteinExistence type="predicted"/>
<reference evidence="4 5" key="1">
    <citation type="submission" date="2023-02" db="EMBL/GenBank/DDBJ databases">
        <title>Bacterial whole genomic sequence of Curvibacter sp. HBC61.</title>
        <authorList>
            <person name="Le V."/>
            <person name="Ko S.-R."/>
            <person name="Ahn C.-Y."/>
            <person name="Oh H.-M."/>
        </authorList>
    </citation>
    <scope>NUCLEOTIDE SEQUENCE [LARGE SCALE GENOMIC DNA]</scope>
    <source>
        <strain evidence="4 5">HBC61</strain>
    </source>
</reference>
<evidence type="ECO:0000259" key="3">
    <source>
        <dbReference type="PROSITE" id="PS50222"/>
    </source>
</evidence>
<gene>
    <name evidence="4" type="ORF">PSQ40_13555</name>
</gene>
<dbReference type="PROSITE" id="PS50222">
    <property type="entry name" value="EF_HAND_2"/>
    <property type="match status" value="1"/>
</dbReference>
<evidence type="ECO:0000313" key="5">
    <source>
        <dbReference type="Proteomes" id="UP001528673"/>
    </source>
</evidence>
<dbReference type="SUPFAM" id="SSF52129">
    <property type="entry name" value="Caspase-like"/>
    <property type="match status" value="1"/>
</dbReference>
<accession>A0ABT5N1R6</accession>
<feature type="domain" description="EF-hand" evidence="3">
    <location>
        <begin position="284"/>
        <end position="309"/>
    </location>
</feature>
<protein>
    <submittedName>
        <fullName evidence="4">Caspase family protein</fullName>
    </submittedName>
</protein>
<dbReference type="Pfam" id="PF00656">
    <property type="entry name" value="Peptidase_C14"/>
    <property type="match status" value="1"/>
</dbReference>
<dbReference type="InterPro" id="IPR029030">
    <property type="entry name" value="Caspase-like_dom_sf"/>
</dbReference>